<evidence type="ECO:0000313" key="2">
    <source>
        <dbReference type="EMBL" id="SDQ19754.1"/>
    </source>
</evidence>
<reference evidence="3" key="1">
    <citation type="submission" date="2016-10" db="EMBL/GenBank/DDBJ databases">
        <authorList>
            <person name="Varghese N."/>
            <person name="Submissions S."/>
        </authorList>
    </citation>
    <scope>NUCLEOTIDE SEQUENCE [LARGE SCALE GENOMIC DNA]</scope>
    <source>
        <strain evidence="3">CGMCC 1.12397</strain>
    </source>
</reference>
<dbReference type="Proteomes" id="UP000199289">
    <property type="component" value="Unassembled WGS sequence"/>
</dbReference>
<accession>A0A1H0YX94</accession>
<evidence type="ECO:0000313" key="3">
    <source>
        <dbReference type="Proteomes" id="UP000199289"/>
    </source>
</evidence>
<dbReference type="OrthoDB" id="204433at2157"/>
<feature type="region of interest" description="Disordered" evidence="1">
    <location>
        <begin position="1"/>
        <end position="29"/>
    </location>
</feature>
<proteinExistence type="predicted"/>
<organism evidence="2 3">
    <name type="scientific">Halopelagius longus</name>
    <dbReference type="NCBI Taxonomy" id="1236180"/>
    <lineage>
        <taxon>Archaea</taxon>
        <taxon>Methanobacteriati</taxon>
        <taxon>Methanobacteriota</taxon>
        <taxon>Stenosarchaea group</taxon>
        <taxon>Halobacteria</taxon>
        <taxon>Halobacteriales</taxon>
        <taxon>Haloferacaceae</taxon>
    </lineage>
</organism>
<protein>
    <submittedName>
        <fullName evidence="2">Uncharacterized protein</fullName>
    </submittedName>
</protein>
<dbReference type="AlphaFoldDB" id="A0A1H0YX94"/>
<name>A0A1H0YX94_9EURY</name>
<gene>
    <name evidence="2" type="ORF">SAMN05216278_0892</name>
</gene>
<evidence type="ECO:0000256" key="1">
    <source>
        <dbReference type="SAM" id="MobiDB-lite"/>
    </source>
</evidence>
<dbReference type="EMBL" id="FNKQ01000001">
    <property type="protein sequence ID" value="SDQ19754.1"/>
    <property type="molecule type" value="Genomic_DNA"/>
</dbReference>
<dbReference type="RefSeq" id="WP_175454372.1">
    <property type="nucleotide sequence ID" value="NZ_FNKQ01000001.1"/>
</dbReference>
<sequence>MATPPLSQPEDERSSESEENTEIGVCEGSPGKYVFIESGNSDGWIGTDTVVEPRE</sequence>